<gene>
    <name evidence="7" type="ORF">PO878_03700</name>
</gene>
<dbReference type="KEGG" id="ima:PO878_03700"/>
<feature type="domain" description="ABC transporter" evidence="6">
    <location>
        <begin position="5"/>
        <end position="233"/>
    </location>
</feature>
<proteinExistence type="inferred from homology"/>
<dbReference type="RefSeq" id="WP_272737346.1">
    <property type="nucleotide sequence ID" value="NZ_CP116942.1"/>
</dbReference>
<dbReference type="GO" id="GO:0015658">
    <property type="term" value="F:branched-chain amino acid transmembrane transporter activity"/>
    <property type="evidence" value="ECO:0007669"/>
    <property type="project" value="TreeGrafter"/>
</dbReference>
<protein>
    <submittedName>
        <fullName evidence="7">ATP-binding cassette domain-containing protein</fullName>
    </submittedName>
</protein>
<dbReference type="Proteomes" id="UP001216390">
    <property type="component" value="Chromosome"/>
</dbReference>
<dbReference type="SMART" id="SM00382">
    <property type="entry name" value="AAA"/>
    <property type="match status" value="1"/>
</dbReference>
<accession>A0AAE9Y777</accession>
<dbReference type="PROSITE" id="PS50893">
    <property type="entry name" value="ABC_TRANSPORTER_2"/>
    <property type="match status" value="1"/>
</dbReference>
<keyword evidence="3" id="KW-0547">Nucleotide-binding</keyword>
<dbReference type="InterPro" id="IPR027417">
    <property type="entry name" value="P-loop_NTPase"/>
</dbReference>
<dbReference type="InterPro" id="IPR052156">
    <property type="entry name" value="BCAA_Transport_ATP-bd_LivF"/>
</dbReference>
<keyword evidence="2" id="KW-0813">Transport</keyword>
<evidence type="ECO:0000313" key="7">
    <source>
        <dbReference type="EMBL" id="WCO67827.1"/>
    </source>
</evidence>
<name>A0AAE9Y777_9ACTN</name>
<dbReference type="InterPro" id="IPR003439">
    <property type="entry name" value="ABC_transporter-like_ATP-bd"/>
</dbReference>
<keyword evidence="8" id="KW-1185">Reference proteome</keyword>
<evidence type="ECO:0000313" key="8">
    <source>
        <dbReference type="Proteomes" id="UP001216390"/>
    </source>
</evidence>
<keyword evidence="4 7" id="KW-0067">ATP-binding</keyword>
<dbReference type="AlphaFoldDB" id="A0AAE9Y777"/>
<reference evidence="7" key="1">
    <citation type="submission" date="2023-01" db="EMBL/GenBank/DDBJ databases">
        <title>The diversity of Class Acidimicrobiia in South China Sea sediment environments and the proposal of Iamia marina sp. nov., a novel species of the genus Iamia.</title>
        <authorList>
            <person name="He Y."/>
            <person name="Tian X."/>
        </authorList>
    </citation>
    <scope>NUCLEOTIDE SEQUENCE</scope>
    <source>
        <strain evidence="7">DSM 19957</strain>
    </source>
</reference>
<dbReference type="Gene3D" id="3.40.50.300">
    <property type="entry name" value="P-loop containing nucleotide triphosphate hydrolases"/>
    <property type="match status" value="1"/>
</dbReference>
<keyword evidence="5" id="KW-0029">Amino-acid transport</keyword>
<dbReference type="GO" id="GO:0015807">
    <property type="term" value="P:L-amino acid transport"/>
    <property type="evidence" value="ECO:0007669"/>
    <property type="project" value="TreeGrafter"/>
</dbReference>
<dbReference type="EMBL" id="CP116942">
    <property type="protein sequence ID" value="WCO67827.1"/>
    <property type="molecule type" value="Genomic_DNA"/>
</dbReference>
<evidence type="ECO:0000259" key="6">
    <source>
        <dbReference type="PROSITE" id="PS50893"/>
    </source>
</evidence>
<dbReference type="Pfam" id="PF00005">
    <property type="entry name" value="ABC_tran"/>
    <property type="match status" value="1"/>
</dbReference>
<dbReference type="InterPro" id="IPR003593">
    <property type="entry name" value="AAA+_ATPase"/>
</dbReference>
<organism evidence="7 8">
    <name type="scientific">Iamia majanohamensis</name>
    <dbReference type="NCBI Taxonomy" id="467976"/>
    <lineage>
        <taxon>Bacteria</taxon>
        <taxon>Bacillati</taxon>
        <taxon>Actinomycetota</taxon>
        <taxon>Acidimicrobiia</taxon>
        <taxon>Acidimicrobiales</taxon>
        <taxon>Iamiaceae</taxon>
        <taxon>Iamia</taxon>
    </lineage>
</organism>
<evidence type="ECO:0000256" key="1">
    <source>
        <dbReference type="ARBA" id="ARBA00005417"/>
    </source>
</evidence>
<evidence type="ECO:0000256" key="3">
    <source>
        <dbReference type="ARBA" id="ARBA00022741"/>
    </source>
</evidence>
<dbReference type="PANTHER" id="PTHR43820">
    <property type="entry name" value="HIGH-AFFINITY BRANCHED-CHAIN AMINO ACID TRANSPORT ATP-BINDING PROTEIN LIVF"/>
    <property type="match status" value="1"/>
</dbReference>
<dbReference type="GO" id="GO:0005524">
    <property type="term" value="F:ATP binding"/>
    <property type="evidence" value="ECO:0007669"/>
    <property type="project" value="UniProtKB-KW"/>
</dbReference>
<dbReference type="PANTHER" id="PTHR43820:SF4">
    <property type="entry name" value="HIGH-AFFINITY BRANCHED-CHAIN AMINO ACID TRANSPORT ATP-BINDING PROTEIN LIVF"/>
    <property type="match status" value="1"/>
</dbReference>
<evidence type="ECO:0000256" key="5">
    <source>
        <dbReference type="ARBA" id="ARBA00022970"/>
    </source>
</evidence>
<evidence type="ECO:0000256" key="4">
    <source>
        <dbReference type="ARBA" id="ARBA00022840"/>
    </source>
</evidence>
<dbReference type="GO" id="GO:0016887">
    <property type="term" value="F:ATP hydrolysis activity"/>
    <property type="evidence" value="ECO:0007669"/>
    <property type="project" value="InterPro"/>
</dbReference>
<evidence type="ECO:0000256" key="2">
    <source>
        <dbReference type="ARBA" id="ARBA00022448"/>
    </source>
</evidence>
<sequence>MTHELVVEGLGVIYGRATAVRDVSLVAPGGSITALVGPNGAGKSSTLLAAYGSVRSTGRVAVDGDDVSSLKAAVRARRGVALVPQGRKLFSHLTVRENLQVMAEMLRLGGDAVDAALDRFPILHERVRSLAGVLSGGEQQMLVVTRALMGSPRVLLLDEVVTGLAPMVVQQLARTFQDLAAQGTAVVLAEPNIGALLGRIDRGYVMVRGEVVACEEGGGRAVDHAYQRAIGVDVPPAVEDGPVAGVH</sequence>
<dbReference type="SUPFAM" id="SSF52540">
    <property type="entry name" value="P-loop containing nucleoside triphosphate hydrolases"/>
    <property type="match status" value="1"/>
</dbReference>
<comment type="similarity">
    <text evidence="1">Belongs to the ABC transporter superfamily.</text>
</comment>